<sequence>MSGAVELYGLAAFPPHLQVDSFIQALPSAMTFIVNGNDILSFYEEELAGERVNYVSLWPKSRRCDKRQSLYAMIDETVNAHEKIIRILEREPAALEAYNKFASEYVQFRTVLDSRFRLNELSNSFFTIYGILCNPSQFSWYPTITRYGCY</sequence>
<protein>
    <submittedName>
        <fullName evidence="3">Uncharacterized protein</fullName>
    </submittedName>
</protein>
<comment type="caution">
    <text evidence="3">The sequence shown here is derived from an EMBL/GenBank/DDBJ whole genome shotgun (WGS) entry which is preliminary data.</text>
</comment>
<evidence type="ECO:0000256" key="1">
    <source>
        <dbReference type="ARBA" id="ARBA00007946"/>
    </source>
</evidence>
<keyword evidence="4" id="KW-1185">Reference proteome</keyword>
<accession>A0A8H5H885</accession>
<dbReference type="Proteomes" id="UP000518752">
    <property type="component" value="Unassembled WGS sequence"/>
</dbReference>
<dbReference type="SUPFAM" id="SSF48576">
    <property type="entry name" value="Terpenoid synthases"/>
    <property type="match status" value="1"/>
</dbReference>
<name>A0A8H5H885_9AGAR</name>
<comment type="similarity">
    <text evidence="1">Belongs to the trichodiene synthase family.</text>
</comment>
<evidence type="ECO:0000313" key="3">
    <source>
        <dbReference type="EMBL" id="KAF5378431.1"/>
    </source>
</evidence>
<organism evidence="3 4">
    <name type="scientific">Collybiopsis confluens</name>
    <dbReference type="NCBI Taxonomy" id="2823264"/>
    <lineage>
        <taxon>Eukaryota</taxon>
        <taxon>Fungi</taxon>
        <taxon>Dikarya</taxon>
        <taxon>Basidiomycota</taxon>
        <taxon>Agaricomycotina</taxon>
        <taxon>Agaricomycetes</taxon>
        <taxon>Agaricomycetidae</taxon>
        <taxon>Agaricales</taxon>
        <taxon>Marasmiineae</taxon>
        <taxon>Omphalotaceae</taxon>
        <taxon>Collybiopsis</taxon>
    </lineage>
</organism>
<dbReference type="EMBL" id="JAACJN010000076">
    <property type="protein sequence ID" value="KAF5378431.1"/>
    <property type="molecule type" value="Genomic_DNA"/>
</dbReference>
<proteinExistence type="inferred from homology"/>
<dbReference type="GO" id="GO:0016838">
    <property type="term" value="F:carbon-oxygen lyase activity, acting on phosphates"/>
    <property type="evidence" value="ECO:0007669"/>
    <property type="project" value="InterPro"/>
</dbReference>
<evidence type="ECO:0000256" key="2">
    <source>
        <dbReference type="ARBA" id="ARBA00023239"/>
    </source>
</evidence>
<dbReference type="OrthoDB" id="2998174at2759"/>
<dbReference type="Gene3D" id="1.10.600.10">
    <property type="entry name" value="Farnesyl Diphosphate Synthase"/>
    <property type="match status" value="1"/>
</dbReference>
<dbReference type="InterPro" id="IPR008949">
    <property type="entry name" value="Isoprenoid_synthase_dom_sf"/>
</dbReference>
<dbReference type="Pfam" id="PF06330">
    <property type="entry name" value="TRI5"/>
    <property type="match status" value="1"/>
</dbReference>
<dbReference type="AlphaFoldDB" id="A0A8H5H885"/>
<reference evidence="3 4" key="1">
    <citation type="journal article" date="2020" name="ISME J.">
        <title>Uncovering the hidden diversity of litter-decomposition mechanisms in mushroom-forming fungi.</title>
        <authorList>
            <person name="Floudas D."/>
            <person name="Bentzer J."/>
            <person name="Ahren D."/>
            <person name="Johansson T."/>
            <person name="Persson P."/>
            <person name="Tunlid A."/>
        </authorList>
    </citation>
    <scope>NUCLEOTIDE SEQUENCE [LARGE SCALE GENOMIC DNA]</scope>
    <source>
        <strain evidence="3 4">CBS 406.79</strain>
    </source>
</reference>
<dbReference type="InterPro" id="IPR024652">
    <property type="entry name" value="Trichodiene_synth"/>
</dbReference>
<gene>
    <name evidence="3" type="ORF">D9757_011154</name>
</gene>
<keyword evidence="2" id="KW-0456">Lyase</keyword>
<evidence type="ECO:0000313" key="4">
    <source>
        <dbReference type="Proteomes" id="UP000518752"/>
    </source>
</evidence>